<dbReference type="InterPro" id="IPR019594">
    <property type="entry name" value="Glu/Gly-bd"/>
</dbReference>
<evidence type="ECO:0000256" key="9">
    <source>
        <dbReference type="ARBA" id="ARBA00023180"/>
    </source>
</evidence>
<name>A0ABQ9FMB8_TEGGR</name>
<keyword evidence="8" id="KW-0675">Receptor</keyword>
<keyword evidence="11" id="KW-0407">Ion channel</keyword>
<evidence type="ECO:0000256" key="11">
    <source>
        <dbReference type="ARBA" id="ARBA00023303"/>
    </source>
</evidence>
<evidence type="ECO:0000256" key="10">
    <source>
        <dbReference type="ARBA" id="ARBA00023286"/>
    </source>
</evidence>
<dbReference type="EMBL" id="JARBDR010000214">
    <property type="protein sequence ID" value="KAJ8317866.1"/>
    <property type="molecule type" value="Genomic_DNA"/>
</dbReference>
<gene>
    <name evidence="15" type="ORF">KUTeg_002957</name>
</gene>
<dbReference type="SMART" id="SM00918">
    <property type="entry name" value="Lig_chan-Glu_bd"/>
    <property type="match status" value="1"/>
</dbReference>
<keyword evidence="3" id="KW-1003">Cell membrane</keyword>
<evidence type="ECO:0000259" key="14">
    <source>
        <dbReference type="SMART" id="SM00918"/>
    </source>
</evidence>
<dbReference type="SMART" id="SM00079">
    <property type="entry name" value="PBPe"/>
    <property type="match status" value="1"/>
</dbReference>
<evidence type="ECO:0000313" key="16">
    <source>
        <dbReference type="Proteomes" id="UP001217089"/>
    </source>
</evidence>
<dbReference type="Proteomes" id="UP001217089">
    <property type="component" value="Unassembled WGS sequence"/>
</dbReference>
<evidence type="ECO:0000256" key="8">
    <source>
        <dbReference type="ARBA" id="ARBA00023170"/>
    </source>
</evidence>
<evidence type="ECO:0000259" key="13">
    <source>
        <dbReference type="SMART" id="SM00079"/>
    </source>
</evidence>
<feature type="domain" description="Ionotropic glutamate receptor L-glutamate and glycine-binding" evidence="14">
    <location>
        <begin position="118"/>
        <end position="186"/>
    </location>
</feature>
<dbReference type="InterPro" id="IPR001508">
    <property type="entry name" value="Iono_Glu_rcpt_met"/>
</dbReference>
<keyword evidence="6" id="KW-0406">Ion transport</keyword>
<keyword evidence="16" id="KW-1185">Reference proteome</keyword>
<accession>A0ABQ9FMB8</accession>
<sequence>MKTNTAIAYVYNKSTYEYMKNYIWEEVPPVRFTKSGVNEFVTLKIVNVQKKTQHSRVYTAWNMVGKWTPQVEKKKAVMGLEMHDVTWPGGALFPPKGKPEKRYFRIVTLKEKPYKPKNVVFMNGNDSTLANNTVARCCAGLCIDLLRILSERMRFDYTLYEVPDQTWGLPDERTGEWNGLIRQIMDGQADMILTSLKITPKRNEHIAFSVPFLETGIAIVVSIRKGAISPTAFLDCTCSLYIVFFFTPFLWFSEPYDYPSWCLILVFSVHATGASIFIYEWLSPRGLDRGRTAMRDGHRFSLFRSLWLIWAMLFGASVSTDTPRGVSSRFLANIWALFALVFLASYTANLAAFMITKDVHFQLSGIKDIKLTNPYTVKPPFRFGTIPNGSTEENIRENHPRMYEYMKQFPQRDVDTAIQALKDRRIEAFIYDATPLEYRAGNVPDCDLKTVGDVYAATGYGIGLPLDSDLKEEINSIILDLQESGEMERLRKFWLAGACHRKRKRGQSSHTIGILNFTSAFILLACGMVIGVALLVFEHVYFQFGRSCLKKMDKGNCCSLISLSMGRSLTFEQSVIEAIGQHKRNKCKDPLCETQLWKVKHELDLALIRIDKLKGQLESFGIKPEEGSLWKNVRKHVEIKSNGVPRFSQTNDDVFESQTNSEENLIDKKFNDSSNESTLTSVNRRSIRRSPSYTNAVTLDEDRLKHLQKVRFHEGKYYVEVNTDTHSAEVSSL</sequence>
<dbReference type="PRINTS" id="PR00177">
    <property type="entry name" value="NMDARECEPTOR"/>
</dbReference>
<proteinExistence type="predicted"/>
<dbReference type="InterPro" id="IPR001320">
    <property type="entry name" value="Iontro_rcpt_C"/>
</dbReference>
<keyword evidence="2" id="KW-0813">Transport</keyword>
<feature type="transmembrane region" description="Helical" evidence="12">
    <location>
        <begin position="258"/>
        <end position="279"/>
    </location>
</feature>
<organism evidence="15 16">
    <name type="scientific">Tegillarca granosa</name>
    <name type="common">Malaysian cockle</name>
    <name type="synonym">Anadara granosa</name>
    <dbReference type="NCBI Taxonomy" id="220873"/>
    <lineage>
        <taxon>Eukaryota</taxon>
        <taxon>Metazoa</taxon>
        <taxon>Spiralia</taxon>
        <taxon>Lophotrochozoa</taxon>
        <taxon>Mollusca</taxon>
        <taxon>Bivalvia</taxon>
        <taxon>Autobranchia</taxon>
        <taxon>Pteriomorphia</taxon>
        <taxon>Arcoida</taxon>
        <taxon>Arcoidea</taxon>
        <taxon>Arcidae</taxon>
        <taxon>Tegillarca</taxon>
    </lineage>
</organism>
<feature type="transmembrane region" description="Helical" evidence="12">
    <location>
        <begin position="330"/>
        <end position="355"/>
    </location>
</feature>
<evidence type="ECO:0000256" key="3">
    <source>
        <dbReference type="ARBA" id="ARBA00022475"/>
    </source>
</evidence>
<keyword evidence="9" id="KW-0325">Glycoprotein</keyword>
<evidence type="ECO:0000256" key="7">
    <source>
        <dbReference type="ARBA" id="ARBA00023136"/>
    </source>
</evidence>
<keyword evidence="10" id="KW-1071">Ligand-gated ion channel</keyword>
<keyword evidence="4 12" id="KW-0812">Transmembrane</keyword>
<evidence type="ECO:0000256" key="2">
    <source>
        <dbReference type="ARBA" id="ARBA00022448"/>
    </source>
</evidence>
<feature type="transmembrane region" description="Helical" evidence="12">
    <location>
        <begin position="232"/>
        <end position="252"/>
    </location>
</feature>
<dbReference type="Pfam" id="PF10613">
    <property type="entry name" value="Lig_chan-Glu_bd"/>
    <property type="match status" value="1"/>
</dbReference>
<feature type="transmembrane region" description="Helical" evidence="12">
    <location>
        <begin position="300"/>
        <end position="318"/>
    </location>
</feature>
<evidence type="ECO:0000256" key="12">
    <source>
        <dbReference type="SAM" id="Phobius"/>
    </source>
</evidence>
<comment type="caution">
    <text evidence="15">The sequence shown here is derived from an EMBL/GenBank/DDBJ whole genome shotgun (WGS) entry which is preliminary data.</text>
</comment>
<evidence type="ECO:0000313" key="15">
    <source>
        <dbReference type="EMBL" id="KAJ8317866.1"/>
    </source>
</evidence>
<comment type="subcellular location">
    <subcellularLocation>
        <location evidence="1">Cell membrane</location>
        <topology evidence="1">Multi-pass membrane protein</topology>
    </subcellularLocation>
</comment>
<feature type="transmembrane region" description="Helical" evidence="12">
    <location>
        <begin position="511"/>
        <end position="537"/>
    </location>
</feature>
<dbReference type="PANTHER" id="PTHR18966">
    <property type="entry name" value="IONOTROPIC GLUTAMATE RECEPTOR"/>
    <property type="match status" value="1"/>
</dbReference>
<evidence type="ECO:0000256" key="6">
    <source>
        <dbReference type="ARBA" id="ARBA00023065"/>
    </source>
</evidence>
<dbReference type="Pfam" id="PF00060">
    <property type="entry name" value="Lig_chan"/>
    <property type="match status" value="1"/>
</dbReference>
<protein>
    <submittedName>
        <fullName evidence="15">Uncharacterized protein</fullName>
    </submittedName>
</protein>
<evidence type="ECO:0000256" key="4">
    <source>
        <dbReference type="ARBA" id="ARBA00022692"/>
    </source>
</evidence>
<dbReference type="Gene3D" id="1.10.287.70">
    <property type="match status" value="1"/>
</dbReference>
<evidence type="ECO:0000256" key="1">
    <source>
        <dbReference type="ARBA" id="ARBA00004651"/>
    </source>
</evidence>
<evidence type="ECO:0000256" key="5">
    <source>
        <dbReference type="ARBA" id="ARBA00022989"/>
    </source>
</evidence>
<dbReference type="Gene3D" id="3.40.190.10">
    <property type="entry name" value="Periplasmic binding protein-like II"/>
    <property type="match status" value="2"/>
</dbReference>
<keyword evidence="5 12" id="KW-1133">Transmembrane helix</keyword>
<dbReference type="InterPro" id="IPR015683">
    <property type="entry name" value="Ionotropic_Glu_rcpt"/>
</dbReference>
<reference evidence="15 16" key="1">
    <citation type="submission" date="2022-12" db="EMBL/GenBank/DDBJ databases">
        <title>Chromosome-level genome of Tegillarca granosa.</title>
        <authorList>
            <person name="Kim J."/>
        </authorList>
    </citation>
    <scope>NUCLEOTIDE SEQUENCE [LARGE SCALE GENOMIC DNA]</scope>
    <source>
        <strain evidence="15">Teg-2019</strain>
        <tissue evidence="15">Adductor muscle</tissue>
    </source>
</reference>
<keyword evidence="7 12" id="KW-0472">Membrane</keyword>
<dbReference type="SUPFAM" id="SSF53850">
    <property type="entry name" value="Periplasmic binding protein-like II"/>
    <property type="match status" value="1"/>
</dbReference>
<feature type="domain" description="Ionotropic glutamate receptor C-terminal" evidence="13">
    <location>
        <begin position="103"/>
        <end position="497"/>
    </location>
</feature>